<reference evidence="3 4" key="1">
    <citation type="journal article" date="2013" name="Genome Biol. Evol.">
        <title>Comparison of metabolic capacities and inference of gene content evolution in mosquito-associated Spiroplasma diminutum and S. taiwanense.</title>
        <authorList>
            <person name="Lo W.S."/>
            <person name="Ku C."/>
            <person name="Chen L.L."/>
            <person name="Chang T.H."/>
            <person name="Kuo C.H."/>
        </authorList>
    </citation>
    <scope>NUCLEOTIDE SEQUENCE [LARGE SCALE GENOMIC DNA]</scope>
    <source>
        <strain evidence="3">CUAS-1</strain>
    </source>
</reference>
<dbReference type="InterPro" id="IPR036771">
    <property type="entry name" value="ATPsynth_dsu/esu_N"/>
</dbReference>
<organism evidence="3 4">
    <name type="scientific">Spiroplasma diminutum CUAS-1</name>
    <dbReference type="NCBI Taxonomy" id="1276221"/>
    <lineage>
        <taxon>Bacteria</taxon>
        <taxon>Bacillati</taxon>
        <taxon>Mycoplasmatota</taxon>
        <taxon>Mollicutes</taxon>
        <taxon>Entomoplasmatales</taxon>
        <taxon>Spiroplasmataceae</taxon>
        <taxon>Spiroplasma</taxon>
    </lineage>
</organism>
<dbReference type="KEGG" id="sdi:SDIMI_v3c00570"/>
<keyword evidence="4" id="KW-1185">Reference proteome</keyword>
<dbReference type="InterPro" id="IPR020546">
    <property type="entry name" value="ATP_synth_F1_dsu/esu_N"/>
</dbReference>
<evidence type="ECO:0000313" key="4">
    <source>
        <dbReference type="Proteomes" id="UP000014983"/>
    </source>
</evidence>
<dbReference type="HOGENOM" id="CLU_084338_4_2_14"/>
<dbReference type="STRING" id="1276221.SDIMI_v3c00570"/>
<dbReference type="Gene3D" id="2.60.15.10">
    <property type="entry name" value="F0F1 ATP synthase delta/epsilon subunit, N-terminal"/>
    <property type="match status" value="1"/>
</dbReference>
<evidence type="ECO:0000259" key="2">
    <source>
        <dbReference type="Pfam" id="PF02823"/>
    </source>
</evidence>
<dbReference type="AlphaFoldDB" id="S5LYY7"/>
<evidence type="ECO:0000256" key="1">
    <source>
        <dbReference type="ARBA" id="ARBA00023196"/>
    </source>
</evidence>
<keyword evidence="1" id="KW-0066">ATP synthesis</keyword>
<dbReference type="RefSeq" id="WP_020835994.1">
    <property type="nucleotide sequence ID" value="NC_021833.1"/>
</dbReference>
<dbReference type="InParanoid" id="S5LYY7"/>
<dbReference type="OrthoDB" id="389600at2"/>
<dbReference type="GO" id="GO:0045259">
    <property type="term" value="C:proton-transporting ATP synthase complex"/>
    <property type="evidence" value="ECO:0007669"/>
    <property type="project" value="UniProtKB-KW"/>
</dbReference>
<dbReference type="eggNOG" id="COG0355">
    <property type="taxonomic scope" value="Bacteria"/>
</dbReference>
<name>S5LYY7_9MOLU</name>
<dbReference type="EMBL" id="CP005076">
    <property type="protein sequence ID" value="AGR41761.1"/>
    <property type="molecule type" value="Genomic_DNA"/>
</dbReference>
<dbReference type="SUPFAM" id="SSF51344">
    <property type="entry name" value="Epsilon subunit of F1F0-ATP synthase N-terminal domain"/>
    <property type="match status" value="1"/>
</dbReference>
<dbReference type="FunCoup" id="S5LYY7">
    <property type="interactions" value="218"/>
</dbReference>
<dbReference type="Pfam" id="PF02823">
    <property type="entry name" value="ATP-synt_DE_N"/>
    <property type="match status" value="1"/>
</dbReference>
<dbReference type="PATRIC" id="fig|1276221.3.peg.55"/>
<accession>S5LYY7</accession>
<sequence>MQLTKLKIITPDEIYIDDLEVEYVNVRTADGQITVYANHSPVVSTLLIGDMKYEINGVIKYIHLHRGIIQVSKDQVKILTQRLYEVNEKGQRIKK</sequence>
<dbReference type="GO" id="GO:0015986">
    <property type="term" value="P:proton motive force-driven ATP synthesis"/>
    <property type="evidence" value="ECO:0007669"/>
    <property type="project" value="InterPro"/>
</dbReference>
<keyword evidence="1" id="KW-0139">CF(1)</keyword>
<dbReference type="Proteomes" id="UP000014983">
    <property type="component" value="Chromosome"/>
</dbReference>
<gene>
    <name evidence="3" type="primary">atpC</name>
    <name evidence="3" type="ORF">SDIMI_v3c00570</name>
</gene>
<protein>
    <submittedName>
        <fullName evidence="3">F0F1 ATP synthase subunit epsilon</fullName>
    </submittedName>
</protein>
<evidence type="ECO:0000313" key="3">
    <source>
        <dbReference type="EMBL" id="AGR41761.1"/>
    </source>
</evidence>
<feature type="domain" description="ATP synthase F1 complex delta/epsilon subunit N-terminal" evidence="2">
    <location>
        <begin position="5"/>
        <end position="82"/>
    </location>
</feature>
<proteinExistence type="predicted"/>